<dbReference type="CDD" id="cd02440">
    <property type="entry name" value="AdoMet_MTases"/>
    <property type="match status" value="1"/>
</dbReference>
<dbReference type="PANTHER" id="PTHR43460">
    <property type="entry name" value="METHYLTRANSFERASE"/>
    <property type="match status" value="1"/>
</dbReference>
<dbReference type="InterPro" id="IPR016718">
    <property type="entry name" value="rRNA_m1G-MeTrfase_A_prd"/>
</dbReference>
<proteinExistence type="predicted"/>
<keyword evidence="5" id="KW-0808">Transferase</keyword>
<dbReference type="InterPro" id="IPR041698">
    <property type="entry name" value="Methyltransf_25"/>
</dbReference>
<dbReference type="SUPFAM" id="SSF53335">
    <property type="entry name" value="S-adenosyl-L-methionine-dependent methyltransferases"/>
    <property type="match status" value="1"/>
</dbReference>
<dbReference type="PANTHER" id="PTHR43460:SF1">
    <property type="entry name" value="METHYLTRANSFERASE TYPE 11 DOMAIN-CONTAINING PROTEIN"/>
    <property type="match status" value="1"/>
</dbReference>
<dbReference type="GO" id="GO:0032259">
    <property type="term" value="P:methylation"/>
    <property type="evidence" value="ECO:0007669"/>
    <property type="project" value="UniProtKB-KW"/>
</dbReference>
<feature type="domain" description="Methyltransferase" evidence="3">
    <location>
        <begin position="104"/>
        <end position="190"/>
    </location>
</feature>
<dbReference type="InterPro" id="IPR052939">
    <property type="entry name" value="23S_rRNA_MeTrnsfrase_RlmA"/>
</dbReference>
<feature type="domain" description="23S rRNA (guanine(745)-N(1))-methyltransferase N-terminal" evidence="4">
    <location>
        <begin position="18"/>
        <end position="63"/>
    </location>
</feature>
<feature type="binding site" evidence="1">
    <location>
        <position position="20"/>
    </location>
    <ligand>
        <name>Zn(2+)</name>
        <dbReference type="ChEBI" id="CHEBI:29105"/>
    </ligand>
</feature>
<keyword evidence="1" id="KW-0862">Zinc</keyword>
<evidence type="ECO:0000256" key="2">
    <source>
        <dbReference type="PIRSR" id="PIRSR018249-2"/>
    </source>
</evidence>
<dbReference type="Proteomes" id="UP000053467">
    <property type="component" value="Unassembled WGS sequence"/>
</dbReference>
<feature type="binding site" evidence="2">
    <location>
        <position position="203"/>
    </location>
    <ligand>
        <name>S-adenosyl-L-methionine</name>
        <dbReference type="ChEBI" id="CHEBI:59789"/>
    </ligand>
</feature>
<keyword evidence="5" id="KW-0489">Methyltransferase</keyword>
<evidence type="ECO:0000259" key="4">
    <source>
        <dbReference type="Pfam" id="PF21302"/>
    </source>
</evidence>
<feature type="binding site" evidence="2">
    <location>
        <position position="78"/>
    </location>
    <ligand>
        <name>S-adenosyl-L-methionine</name>
        <dbReference type="ChEBI" id="CHEBI:59789"/>
    </ligand>
</feature>
<accession>A0A124FZZ2</accession>
<keyword evidence="2" id="KW-0949">S-adenosyl-L-methionine</keyword>
<sequence length="304" mass="34632">MKKIDLAKELIESNLEIFKCPVCSEPMLLKVNSLLCLKRHCFDLANKGYLNLLANPVHSKYSKQMLTSRKIIAQQGFFQPLIEQIGDIMLRKIKNKKEQTKFRILDAGCGEGSNLVSILAYLNSKTPLECIGIGLDISRDGISIASGSYPGNIWVVTNLADSPFTDKQFDIIINILSPANYEEFKRILKDTGLFIKVIPGSGYLQEIRKTFYHQKGKQEYYNEKVIALLEKNFNIISRKHLTYKKELSQDELIPIIEMTPLSWSINKEDIRQKRYLEMREITIDLTIIAGIAGSKLIGRNNMPA</sequence>
<dbReference type="GO" id="GO:0046872">
    <property type="term" value="F:metal ion binding"/>
    <property type="evidence" value="ECO:0007669"/>
    <property type="project" value="UniProtKB-KW"/>
</dbReference>
<feature type="binding site" evidence="1">
    <location>
        <position position="23"/>
    </location>
    <ligand>
        <name>Zn(2+)</name>
        <dbReference type="ChEBI" id="CHEBI:29105"/>
    </ligand>
</feature>
<feature type="binding site" evidence="1">
    <location>
        <position position="40"/>
    </location>
    <ligand>
        <name>Zn(2+)</name>
        <dbReference type="ChEBI" id="CHEBI:29105"/>
    </ligand>
</feature>
<evidence type="ECO:0000313" key="5">
    <source>
        <dbReference type="EMBL" id="KUK85885.1"/>
    </source>
</evidence>
<comment type="caution">
    <text evidence="5">The sequence shown here is derived from an EMBL/GenBank/DDBJ whole genome shotgun (WGS) entry which is preliminary data.</text>
</comment>
<evidence type="ECO:0000256" key="1">
    <source>
        <dbReference type="PIRSR" id="PIRSR018249-1"/>
    </source>
</evidence>
<dbReference type="AlphaFoldDB" id="A0A124FZZ2"/>
<keyword evidence="1" id="KW-0479">Metal-binding</keyword>
<reference evidence="6" key="1">
    <citation type="journal article" date="2015" name="MBio">
        <title>Genome-Resolved Metagenomic Analysis Reveals Roles for Candidate Phyla and Other Microbial Community Members in Biogeochemical Transformations in Oil Reservoirs.</title>
        <authorList>
            <person name="Hu P."/>
            <person name="Tom L."/>
            <person name="Singh A."/>
            <person name="Thomas B.C."/>
            <person name="Baker B.J."/>
            <person name="Piceno Y.M."/>
            <person name="Andersen G.L."/>
            <person name="Banfield J.F."/>
        </authorList>
    </citation>
    <scope>NUCLEOTIDE SEQUENCE [LARGE SCALE GENOMIC DNA]</scope>
</reference>
<feature type="binding site" evidence="2">
    <location>
        <begin position="111"/>
        <end position="112"/>
    </location>
    <ligand>
        <name>S-adenosyl-L-methionine</name>
        <dbReference type="ChEBI" id="CHEBI:59789"/>
    </ligand>
</feature>
<dbReference type="GO" id="GO:0008168">
    <property type="term" value="F:methyltransferase activity"/>
    <property type="evidence" value="ECO:0007669"/>
    <property type="project" value="UniProtKB-KW"/>
</dbReference>
<gene>
    <name evidence="5" type="ORF">XE03_1844</name>
</gene>
<evidence type="ECO:0000313" key="6">
    <source>
        <dbReference type="Proteomes" id="UP000053467"/>
    </source>
</evidence>
<feature type="binding site" evidence="1">
    <location>
        <position position="36"/>
    </location>
    <ligand>
        <name>Zn(2+)</name>
        <dbReference type="ChEBI" id="CHEBI:29105"/>
    </ligand>
</feature>
<dbReference type="InterPro" id="IPR048647">
    <property type="entry name" value="RlmA_N"/>
</dbReference>
<dbReference type="Pfam" id="PF21302">
    <property type="entry name" value="Zn_ribbon_RlmA"/>
    <property type="match status" value="1"/>
</dbReference>
<dbReference type="PIRSF" id="PIRSF018249">
    <property type="entry name" value="MyrA_prd"/>
    <property type="match status" value="1"/>
</dbReference>
<dbReference type="InterPro" id="IPR029063">
    <property type="entry name" value="SAM-dependent_MTases_sf"/>
</dbReference>
<dbReference type="Gene3D" id="3.40.50.150">
    <property type="entry name" value="Vaccinia Virus protein VP39"/>
    <property type="match status" value="1"/>
</dbReference>
<protein>
    <submittedName>
        <fullName evidence="5">Methyltransferase family protein</fullName>
    </submittedName>
</protein>
<dbReference type="Pfam" id="PF13649">
    <property type="entry name" value="Methyltransf_25"/>
    <property type="match status" value="1"/>
</dbReference>
<organism evidence="5 6">
    <name type="scientific">candidate division TA06 bacterium 34_109</name>
    <dbReference type="NCBI Taxonomy" id="1635277"/>
    <lineage>
        <taxon>Bacteria</taxon>
        <taxon>Bacteria division TA06</taxon>
    </lineage>
</organism>
<dbReference type="EMBL" id="LGGX01000037">
    <property type="protein sequence ID" value="KUK85885.1"/>
    <property type="molecule type" value="Genomic_DNA"/>
</dbReference>
<evidence type="ECO:0000259" key="3">
    <source>
        <dbReference type="Pfam" id="PF13649"/>
    </source>
</evidence>
<name>A0A124FZZ2_UNCT6</name>